<dbReference type="Proteomes" id="UP001596528">
    <property type="component" value="Unassembled WGS sequence"/>
</dbReference>
<keyword evidence="2" id="KW-1185">Reference proteome</keyword>
<dbReference type="RefSeq" id="WP_138789211.1">
    <property type="nucleotide sequence ID" value="NZ_JBHTGQ010000031.1"/>
</dbReference>
<proteinExistence type="predicted"/>
<organism evidence="1 2">
    <name type="scientific">Paenibacillus thermoaerophilus</name>
    <dbReference type="NCBI Taxonomy" id="1215385"/>
    <lineage>
        <taxon>Bacteria</taxon>
        <taxon>Bacillati</taxon>
        <taxon>Bacillota</taxon>
        <taxon>Bacilli</taxon>
        <taxon>Bacillales</taxon>
        <taxon>Paenibacillaceae</taxon>
        <taxon>Paenibacillus</taxon>
    </lineage>
</organism>
<dbReference type="Gene3D" id="3.40.50.300">
    <property type="entry name" value="P-loop containing nucleotide triphosphate hydrolases"/>
    <property type="match status" value="1"/>
</dbReference>
<evidence type="ECO:0000313" key="2">
    <source>
        <dbReference type="Proteomes" id="UP001596528"/>
    </source>
</evidence>
<protein>
    <submittedName>
        <fullName evidence="1">CpaE family protein</fullName>
    </submittedName>
</protein>
<dbReference type="EMBL" id="JBHTGQ010000031">
    <property type="protein sequence ID" value="MFC7750985.1"/>
    <property type="molecule type" value="Genomic_DNA"/>
</dbReference>
<gene>
    <name evidence="1" type="ORF">ACFQWB_13750</name>
</gene>
<accession>A0ABW2V7E1</accession>
<dbReference type="InterPro" id="IPR027417">
    <property type="entry name" value="P-loop_NTPase"/>
</dbReference>
<reference evidence="2" key="1">
    <citation type="journal article" date="2019" name="Int. J. Syst. Evol. Microbiol.">
        <title>The Global Catalogue of Microorganisms (GCM) 10K type strain sequencing project: providing services to taxonomists for standard genome sequencing and annotation.</title>
        <authorList>
            <consortium name="The Broad Institute Genomics Platform"/>
            <consortium name="The Broad Institute Genome Sequencing Center for Infectious Disease"/>
            <person name="Wu L."/>
            <person name="Ma J."/>
        </authorList>
    </citation>
    <scope>NUCLEOTIDE SEQUENCE [LARGE SCALE GENOMIC DNA]</scope>
    <source>
        <strain evidence="2">JCM 18657</strain>
    </source>
</reference>
<name>A0ABW2V7E1_9BACL</name>
<dbReference type="SUPFAM" id="SSF52540">
    <property type="entry name" value="P-loop containing nucleoside triphosphate hydrolases"/>
    <property type="match status" value="1"/>
</dbReference>
<comment type="caution">
    <text evidence="1">The sequence shown here is derived from an EMBL/GenBank/DDBJ whole genome shotgun (WGS) entry which is preliminary data.</text>
</comment>
<evidence type="ECO:0000313" key="1">
    <source>
        <dbReference type="EMBL" id="MFC7750985.1"/>
    </source>
</evidence>
<sequence>MTGSRKDGHAALAAICGTTPNIGVTLISFAAAFRAAQAAGESVGYVCLNMRSSKLHRYLGIDHPPMTLDGWRAELRSGALDPERLRALSWRTDGSGWPPALHVLFGNQLREQGDYFTADEIRRLLGLVRQAFRFSIVEVNAYWDNAATLVAMEEADSRLLVTTPELGHFQEDGSRWMGAIAPLLPLPRGLFRLVVNRPHSPDDGGLSAADAAAELGMELAGEFPYTADAGRLLNAGRLLDLVARKSWREPAGAVAEAIGGQASASPRRSRLLSGLRWGRRIRNGADGS</sequence>